<dbReference type="Proteomes" id="UP000197068">
    <property type="component" value="Unassembled WGS sequence"/>
</dbReference>
<evidence type="ECO:0000313" key="2">
    <source>
        <dbReference type="EMBL" id="GAW97457.1"/>
    </source>
</evidence>
<comment type="caution">
    <text evidence="2">The sequence shown here is derived from an EMBL/GenBank/DDBJ whole genome shotgun (WGS) entry which is preliminary data.</text>
</comment>
<keyword evidence="3" id="KW-1185">Reference proteome</keyword>
<protein>
    <submittedName>
        <fullName evidence="2">Uncharacterized protein</fullName>
    </submittedName>
</protein>
<feature type="compositionally biased region" description="Basic and acidic residues" evidence="1">
    <location>
        <begin position="34"/>
        <end position="44"/>
    </location>
</feature>
<accession>A0ABQ0MYL7</accession>
<gene>
    <name evidence="2" type="ORF">MTCD1_03084</name>
</gene>
<evidence type="ECO:0000313" key="3">
    <source>
        <dbReference type="Proteomes" id="UP000197068"/>
    </source>
</evidence>
<dbReference type="EMBL" id="BDQM01000034">
    <property type="protein sequence ID" value="GAW97457.1"/>
    <property type="molecule type" value="Genomic_DNA"/>
</dbReference>
<organism evidence="2 3">
    <name type="scientific">Colwellia marinimaniae</name>
    <dbReference type="NCBI Taxonomy" id="1513592"/>
    <lineage>
        <taxon>Bacteria</taxon>
        <taxon>Pseudomonadati</taxon>
        <taxon>Pseudomonadota</taxon>
        <taxon>Gammaproteobacteria</taxon>
        <taxon>Alteromonadales</taxon>
        <taxon>Colwelliaceae</taxon>
        <taxon>Colwellia</taxon>
    </lineage>
</organism>
<evidence type="ECO:0000256" key="1">
    <source>
        <dbReference type="SAM" id="MobiDB-lite"/>
    </source>
</evidence>
<name>A0ABQ0MYL7_9GAMM</name>
<proteinExistence type="predicted"/>
<feature type="region of interest" description="Disordered" evidence="1">
    <location>
        <begin position="25"/>
        <end position="44"/>
    </location>
</feature>
<sequence length="44" mass="5400">MTPKLRNELNRHNIKNLYIKRDKRSKTGFSCQYKDPRFGDPRYN</sequence>
<reference evidence="2 3" key="1">
    <citation type="submission" date="2017-06" db="EMBL/GenBank/DDBJ databases">
        <title>Whole Genome Sequences of Colwellia marinimaniae MTCD1.</title>
        <authorList>
            <person name="Kusumoto H."/>
            <person name="Inoue M."/>
            <person name="Tanikawa K."/>
            <person name="Maeji H."/>
            <person name="Cameron J.H."/>
            <person name="Bartlett D.H."/>
        </authorList>
    </citation>
    <scope>NUCLEOTIDE SEQUENCE [LARGE SCALE GENOMIC DNA]</scope>
    <source>
        <strain evidence="2 3">MTCD1</strain>
    </source>
</reference>